<feature type="non-terminal residue" evidence="1">
    <location>
        <position position="1"/>
    </location>
</feature>
<name>A0A2K3KIK6_TRIPR</name>
<sequence length="65" mass="7356">GAKAHWFAIEVQDPEGAINREEKIHLELFSPPFLRCCCYCISQLKVQETSSFLRSFPSLKASILA</sequence>
<proteinExistence type="predicted"/>
<evidence type="ECO:0000313" key="2">
    <source>
        <dbReference type="Proteomes" id="UP000236291"/>
    </source>
</evidence>
<evidence type="ECO:0000313" key="1">
    <source>
        <dbReference type="EMBL" id="PNX66093.1"/>
    </source>
</evidence>
<comment type="caution">
    <text evidence="1">The sequence shown here is derived from an EMBL/GenBank/DDBJ whole genome shotgun (WGS) entry which is preliminary data.</text>
</comment>
<dbReference type="AlphaFoldDB" id="A0A2K3KIK6"/>
<reference evidence="1 2" key="2">
    <citation type="journal article" date="2017" name="Front. Plant Sci.">
        <title>Gene Classification and Mining of Molecular Markers Useful in Red Clover (Trifolium pratense) Breeding.</title>
        <authorList>
            <person name="Istvanek J."/>
            <person name="Dluhosova J."/>
            <person name="Dluhos P."/>
            <person name="Patkova L."/>
            <person name="Nedelnik J."/>
            <person name="Repkova J."/>
        </authorList>
    </citation>
    <scope>NUCLEOTIDE SEQUENCE [LARGE SCALE GENOMIC DNA]</scope>
    <source>
        <strain evidence="2">cv. Tatra</strain>
        <tissue evidence="1">Young leaves</tissue>
    </source>
</reference>
<organism evidence="1 2">
    <name type="scientific">Trifolium pratense</name>
    <name type="common">Red clover</name>
    <dbReference type="NCBI Taxonomy" id="57577"/>
    <lineage>
        <taxon>Eukaryota</taxon>
        <taxon>Viridiplantae</taxon>
        <taxon>Streptophyta</taxon>
        <taxon>Embryophyta</taxon>
        <taxon>Tracheophyta</taxon>
        <taxon>Spermatophyta</taxon>
        <taxon>Magnoliopsida</taxon>
        <taxon>eudicotyledons</taxon>
        <taxon>Gunneridae</taxon>
        <taxon>Pentapetalae</taxon>
        <taxon>rosids</taxon>
        <taxon>fabids</taxon>
        <taxon>Fabales</taxon>
        <taxon>Fabaceae</taxon>
        <taxon>Papilionoideae</taxon>
        <taxon>50 kb inversion clade</taxon>
        <taxon>NPAAA clade</taxon>
        <taxon>Hologalegina</taxon>
        <taxon>IRL clade</taxon>
        <taxon>Trifolieae</taxon>
        <taxon>Trifolium</taxon>
    </lineage>
</organism>
<accession>A0A2K3KIK6</accession>
<protein>
    <submittedName>
        <fullName evidence="1">Uncharacterized protein</fullName>
    </submittedName>
</protein>
<gene>
    <name evidence="1" type="ORF">L195_g054903</name>
</gene>
<dbReference type="Proteomes" id="UP000236291">
    <property type="component" value="Unassembled WGS sequence"/>
</dbReference>
<reference evidence="1 2" key="1">
    <citation type="journal article" date="2014" name="Am. J. Bot.">
        <title>Genome assembly and annotation for red clover (Trifolium pratense; Fabaceae).</title>
        <authorList>
            <person name="Istvanek J."/>
            <person name="Jaros M."/>
            <person name="Krenek A."/>
            <person name="Repkova J."/>
        </authorList>
    </citation>
    <scope>NUCLEOTIDE SEQUENCE [LARGE SCALE GENOMIC DNA]</scope>
    <source>
        <strain evidence="2">cv. Tatra</strain>
        <tissue evidence="1">Young leaves</tissue>
    </source>
</reference>
<dbReference type="EMBL" id="ASHM01097854">
    <property type="protein sequence ID" value="PNX66093.1"/>
    <property type="molecule type" value="Genomic_DNA"/>
</dbReference>